<evidence type="ECO:0000313" key="2">
    <source>
        <dbReference type="Proteomes" id="UP000009169"/>
    </source>
</evidence>
<evidence type="ECO:0000313" key="1">
    <source>
        <dbReference type="EMBL" id="EGE05019.1"/>
    </source>
</evidence>
<dbReference type="VEuPathDB" id="FungiDB:TEQG_03861"/>
<reference evidence="2" key="1">
    <citation type="journal article" date="2012" name="MBio">
        <title>Comparative genome analysis of Trichophyton rubrum and related dermatophytes reveals candidate genes involved in infection.</title>
        <authorList>
            <person name="Martinez D.A."/>
            <person name="Oliver B.G."/>
            <person name="Graeser Y."/>
            <person name="Goldberg J.M."/>
            <person name="Li W."/>
            <person name="Martinez-Rossi N.M."/>
            <person name="Monod M."/>
            <person name="Shelest E."/>
            <person name="Barton R.C."/>
            <person name="Birch E."/>
            <person name="Brakhage A.A."/>
            <person name="Chen Z."/>
            <person name="Gurr S.J."/>
            <person name="Heiman D."/>
            <person name="Heitman J."/>
            <person name="Kosti I."/>
            <person name="Rossi A."/>
            <person name="Saif S."/>
            <person name="Samalova M."/>
            <person name="Saunders C.W."/>
            <person name="Shea T."/>
            <person name="Summerbell R.C."/>
            <person name="Xu J."/>
            <person name="Young S."/>
            <person name="Zeng Q."/>
            <person name="Birren B.W."/>
            <person name="Cuomo C.A."/>
            <person name="White T.C."/>
        </authorList>
    </citation>
    <scope>NUCLEOTIDE SEQUENCE [LARGE SCALE GENOMIC DNA]</scope>
    <source>
        <strain evidence="2">ATCC MYA-4606 / CBS 127.97</strain>
    </source>
</reference>
<dbReference type="Proteomes" id="UP000009169">
    <property type="component" value="Unassembled WGS sequence"/>
</dbReference>
<dbReference type="HOGENOM" id="CLU_130566_0_0_1"/>
<proteinExistence type="predicted"/>
<keyword evidence="2" id="KW-1185">Reference proteome</keyword>
<dbReference type="EMBL" id="DS995736">
    <property type="protein sequence ID" value="EGE05019.1"/>
    <property type="molecule type" value="Genomic_DNA"/>
</dbReference>
<name>F2PT01_TRIEC</name>
<organism evidence="1 2">
    <name type="scientific">Trichophyton equinum (strain ATCC MYA-4606 / CBS 127.97)</name>
    <name type="common">Horse ringworm fungus</name>
    <dbReference type="NCBI Taxonomy" id="559882"/>
    <lineage>
        <taxon>Eukaryota</taxon>
        <taxon>Fungi</taxon>
        <taxon>Dikarya</taxon>
        <taxon>Ascomycota</taxon>
        <taxon>Pezizomycotina</taxon>
        <taxon>Eurotiomycetes</taxon>
        <taxon>Eurotiomycetidae</taxon>
        <taxon>Onygenales</taxon>
        <taxon>Arthrodermataceae</taxon>
        <taxon>Trichophyton</taxon>
    </lineage>
</organism>
<accession>F2PT01</accession>
<dbReference type="eggNOG" id="ENOG502RQ6B">
    <property type="taxonomic scope" value="Eukaryota"/>
</dbReference>
<dbReference type="AlphaFoldDB" id="F2PT01"/>
<sequence length="124" mass="13621">MEGDAWSSKGLIGAGLLSSIREEDHTSCTVSHTKHSTKLLSLLTKDDKVFRMPYTVRTGKSEYPLVREMVQADQGSDLNVISLPLAETLGLDIRPLAECLGGRYYFRGLIVSAPILKGTPHYKA</sequence>
<gene>
    <name evidence="1" type="ORF">TEQG_03861</name>
</gene>
<protein>
    <submittedName>
        <fullName evidence="1">Uncharacterized protein</fullName>
    </submittedName>
</protein>